<evidence type="ECO:0000313" key="2">
    <source>
        <dbReference type="EMBL" id="CAF1069867.1"/>
    </source>
</evidence>
<accession>A0A814LTG7</accession>
<proteinExistence type="predicted"/>
<dbReference type="Pfam" id="PF00078">
    <property type="entry name" value="RVT_1"/>
    <property type="match status" value="1"/>
</dbReference>
<dbReference type="InterPro" id="IPR036691">
    <property type="entry name" value="Endo/exonu/phosph_ase_sf"/>
</dbReference>
<comment type="caution">
    <text evidence="2">The sequence shown here is derived from an EMBL/GenBank/DDBJ whole genome shotgun (WGS) entry which is preliminary data.</text>
</comment>
<dbReference type="AlphaFoldDB" id="A0A814LTG7"/>
<name>A0A814LTG7_9BILA</name>
<dbReference type="EMBL" id="CAJNOC010006082">
    <property type="protein sequence ID" value="CAF1069867.1"/>
    <property type="molecule type" value="Genomic_DNA"/>
</dbReference>
<dbReference type="SUPFAM" id="SSF56672">
    <property type="entry name" value="DNA/RNA polymerases"/>
    <property type="match status" value="1"/>
</dbReference>
<keyword evidence="3" id="KW-1185">Reference proteome</keyword>
<dbReference type="CDD" id="cd01650">
    <property type="entry name" value="RT_nLTR_like"/>
    <property type="match status" value="1"/>
</dbReference>
<evidence type="ECO:0000313" key="3">
    <source>
        <dbReference type="Proteomes" id="UP000663879"/>
    </source>
</evidence>
<dbReference type="PANTHER" id="PTHR19446">
    <property type="entry name" value="REVERSE TRANSCRIPTASES"/>
    <property type="match status" value="1"/>
</dbReference>
<evidence type="ECO:0000259" key="1">
    <source>
        <dbReference type="PROSITE" id="PS50878"/>
    </source>
</evidence>
<dbReference type="SUPFAM" id="SSF56219">
    <property type="entry name" value="DNase I-like"/>
    <property type="match status" value="1"/>
</dbReference>
<dbReference type="OrthoDB" id="10014409at2759"/>
<dbReference type="InterPro" id="IPR043502">
    <property type="entry name" value="DNA/RNA_pol_sf"/>
</dbReference>
<dbReference type="PROSITE" id="PS50878">
    <property type="entry name" value="RT_POL"/>
    <property type="match status" value="1"/>
</dbReference>
<protein>
    <recommendedName>
        <fullName evidence="1">Reverse transcriptase domain-containing protein</fullName>
    </recommendedName>
</protein>
<gene>
    <name evidence="2" type="ORF">OXX778_LOCUS19671</name>
</gene>
<sequence length="542" mass="62560">MKLVALNTNNLKSNLFYVDSLVKNNDIIFLTETWLYKHDTFILNYISNSKKFLFKSDIDDSYSKGRPFGGHVWFISKIFKILKYEFINRQESYLLVDFNNIKMLLIGVNLPFNNQKLDSETCYQSSLSTINGLFLNFEQAEIKLVIGDFNADPYRQSLFDSFLSKFCNDNQLIPLDLINTQNIDHTYSKFFHDKPTSKANLDHILLNSKIPIDFECNILDSPINTSDQKAIELKLDSFTPLSYPLSRSTTKIKRLSQKINSPIESFSINDLTEAISKFDSLYVKGYDNCSYNIIKHCKSNDYLKIMLDFYNSILNRLEFPKSFNVSLITPIIKDKNKPSNETNNLRPISISHTFAQIFEILILIKSPEKTDQNQFGFKKFTSCSHAIFPQKAFDKLWRDGLFLKLIEKLTPRFWLILKLYYDSSNGCVSLNGVFSKMFKIYCGVKQGGVLSAYLFNIFINDIIESCLKLNVGALINKLNVSIITYADDLSLMSPSDAHLQLMLDECSEYSKKWKIKFNPTKSKIVNFSTKKRHSTKSKSQAK</sequence>
<dbReference type="Gene3D" id="3.60.10.10">
    <property type="entry name" value="Endonuclease/exonuclease/phosphatase"/>
    <property type="match status" value="1"/>
</dbReference>
<dbReference type="InterPro" id="IPR000477">
    <property type="entry name" value="RT_dom"/>
</dbReference>
<dbReference type="Proteomes" id="UP000663879">
    <property type="component" value="Unassembled WGS sequence"/>
</dbReference>
<feature type="domain" description="Reverse transcriptase" evidence="1">
    <location>
        <begin position="312"/>
        <end position="542"/>
    </location>
</feature>
<reference evidence="2" key="1">
    <citation type="submission" date="2021-02" db="EMBL/GenBank/DDBJ databases">
        <authorList>
            <person name="Nowell W R."/>
        </authorList>
    </citation>
    <scope>NUCLEOTIDE SEQUENCE</scope>
    <source>
        <strain evidence="2">Ploen Becks lab</strain>
    </source>
</reference>
<organism evidence="2 3">
    <name type="scientific">Brachionus calyciflorus</name>
    <dbReference type="NCBI Taxonomy" id="104777"/>
    <lineage>
        <taxon>Eukaryota</taxon>
        <taxon>Metazoa</taxon>
        <taxon>Spiralia</taxon>
        <taxon>Gnathifera</taxon>
        <taxon>Rotifera</taxon>
        <taxon>Eurotatoria</taxon>
        <taxon>Monogononta</taxon>
        <taxon>Pseudotrocha</taxon>
        <taxon>Ploima</taxon>
        <taxon>Brachionidae</taxon>
        <taxon>Brachionus</taxon>
    </lineage>
</organism>